<organism evidence="3 4">
    <name type="scientific">Amycolatopsis ultiminotia</name>
    <dbReference type="NCBI Taxonomy" id="543629"/>
    <lineage>
        <taxon>Bacteria</taxon>
        <taxon>Bacillati</taxon>
        <taxon>Actinomycetota</taxon>
        <taxon>Actinomycetes</taxon>
        <taxon>Pseudonocardiales</taxon>
        <taxon>Pseudonocardiaceae</taxon>
        <taxon>Amycolatopsis</taxon>
    </lineage>
</organism>
<reference evidence="4" key="1">
    <citation type="journal article" date="2019" name="Int. J. Syst. Evol. Microbiol.">
        <title>The Global Catalogue of Microorganisms (GCM) 10K type strain sequencing project: providing services to taxonomists for standard genome sequencing and annotation.</title>
        <authorList>
            <consortium name="The Broad Institute Genomics Platform"/>
            <consortium name="The Broad Institute Genome Sequencing Center for Infectious Disease"/>
            <person name="Wu L."/>
            <person name="Ma J."/>
        </authorList>
    </citation>
    <scope>NUCLEOTIDE SEQUENCE [LARGE SCALE GENOMIC DNA]</scope>
    <source>
        <strain evidence="4">JCM 16898</strain>
    </source>
</reference>
<dbReference type="PANTHER" id="PTHR48081:SF8">
    <property type="entry name" value="ALPHA_BETA HYDROLASE FOLD-3 DOMAIN-CONTAINING PROTEIN-RELATED"/>
    <property type="match status" value="1"/>
</dbReference>
<evidence type="ECO:0000259" key="2">
    <source>
        <dbReference type="Pfam" id="PF07859"/>
    </source>
</evidence>
<dbReference type="RefSeq" id="WP_344854391.1">
    <property type="nucleotide sequence ID" value="NZ_BAAAZN010000001.1"/>
</dbReference>
<dbReference type="EMBL" id="BAAAZN010000001">
    <property type="protein sequence ID" value="GAA3524058.1"/>
    <property type="molecule type" value="Genomic_DNA"/>
</dbReference>
<proteinExistence type="predicted"/>
<evidence type="ECO:0000256" key="1">
    <source>
        <dbReference type="ARBA" id="ARBA00022801"/>
    </source>
</evidence>
<protein>
    <submittedName>
        <fullName evidence="3">Alpha/beta hydrolase</fullName>
    </submittedName>
</protein>
<feature type="domain" description="Alpha/beta hydrolase fold-3" evidence="2">
    <location>
        <begin position="80"/>
        <end position="286"/>
    </location>
</feature>
<evidence type="ECO:0000313" key="3">
    <source>
        <dbReference type="EMBL" id="GAA3524058.1"/>
    </source>
</evidence>
<dbReference type="SUPFAM" id="SSF53474">
    <property type="entry name" value="alpha/beta-Hydrolases"/>
    <property type="match status" value="1"/>
</dbReference>
<dbReference type="Pfam" id="PF07859">
    <property type="entry name" value="Abhydrolase_3"/>
    <property type="match status" value="1"/>
</dbReference>
<keyword evidence="4" id="KW-1185">Reference proteome</keyword>
<dbReference type="InterPro" id="IPR029058">
    <property type="entry name" value="AB_hydrolase_fold"/>
</dbReference>
<dbReference type="InterPro" id="IPR050300">
    <property type="entry name" value="GDXG_lipolytic_enzyme"/>
</dbReference>
<accession>A0ABP6V0P5</accession>
<keyword evidence="1 3" id="KW-0378">Hydrolase</keyword>
<sequence length="318" mass="34058">MSYPYDPEIAAAIPLIPQSDLTDLPAARARMAELFAEQLGEVDETGVAVRDEFVPGPEGSPDVRVRVYTPERRATSALLFDVHGGGFVMGALEFDHESNLELARELGVVVVSVDYRLAPETPYPGGLEDCYAALGWAVKHADELGVDPQQVVLHGVSAGGGLCAGLALLARDRGGPAIAFQYLGVPEVDDRLETPSMRRFTDTPLWNLPAAEISWDAYLGHGRRGTADVPVYAAPARATDLSGLPPAYVSVMEFDPLRDEGIAYAQALLAAEVPTELHLFPGTFHGSGLIRHATVSRREAAELRAVLARVLGVEQPAD</sequence>
<name>A0ABP6V0P5_9PSEU</name>
<gene>
    <name evidence="3" type="ORF">GCM10022222_02990</name>
</gene>
<dbReference type="Gene3D" id="3.40.50.1820">
    <property type="entry name" value="alpha/beta hydrolase"/>
    <property type="match status" value="1"/>
</dbReference>
<comment type="caution">
    <text evidence="3">The sequence shown here is derived from an EMBL/GenBank/DDBJ whole genome shotgun (WGS) entry which is preliminary data.</text>
</comment>
<dbReference type="PANTHER" id="PTHR48081">
    <property type="entry name" value="AB HYDROLASE SUPERFAMILY PROTEIN C4A8.06C"/>
    <property type="match status" value="1"/>
</dbReference>
<evidence type="ECO:0000313" key="4">
    <source>
        <dbReference type="Proteomes" id="UP001500689"/>
    </source>
</evidence>
<dbReference type="GO" id="GO:0016787">
    <property type="term" value="F:hydrolase activity"/>
    <property type="evidence" value="ECO:0007669"/>
    <property type="project" value="UniProtKB-KW"/>
</dbReference>
<dbReference type="Proteomes" id="UP001500689">
    <property type="component" value="Unassembled WGS sequence"/>
</dbReference>
<dbReference type="InterPro" id="IPR013094">
    <property type="entry name" value="AB_hydrolase_3"/>
</dbReference>